<sequence length="187" mass="21684">MQGYFAIATIILLIIMVLFRVFQLRKMGIKAMKFGQMDKKDFLIIPFALLFFYIVFSSVLNLPQLGAGLFSNEVARWFGVVLCMLGLIFFLLTLISFSKSFRVGIDEEQPGPLITTGTFAISRNPIYTTFGFVLLGIFLIFSNWILLLHLIAGIWIFNRQVLREEDSLKKIYGEEYMEYCKKVRRYL</sequence>
<dbReference type="InterPro" id="IPR007318">
    <property type="entry name" value="Phopholipid_MeTrfase"/>
</dbReference>
<accession>A0A1T4Y550</accession>
<proteinExistence type="predicted"/>
<evidence type="ECO:0000256" key="5">
    <source>
        <dbReference type="SAM" id="Phobius"/>
    </source>
</evidence>
<keyword evidence="6" id="KW-0489">Methyltransferase</keyword>
<dbReference type="Gene3D" id="1.20.120.1630">
    <property type="match status" value="1"/>
</dbReference>
<dbReference type="RefSeq" id="WP_078697359.1">
    <property type="nucleotide sequence ID" value="NZ_FUYH01000022.1"/>
</dbReference>
<feature type="transmembrane region" description="Helical" evidence="5">
    <location>
        <begin position="132"/>
        <end position="157"/>
    </location>
</feature>
<dbReference type="GO" id="GO:0032259">
    <property type="term" value="P:methylation"/>
    <property type="evidence" value="ECO:0007669"/>
    <property type="project" value="UniProtKB-KW"/>
</dbReference>
<gene>
    <name evidence="6" type="ORF">SAMN05443428_12240</name>
</gene>
<dbReference type="EMBL" id="FUYH01000022">
    <property type="protein sequence ID" value="SKA96773.1"/>
    <property type="molecule type" value="Genomic_DNA"/>
</dbReference>
<evidence type="ECO:0000313" key="6">
    <source>
        <dbReference type="EMBL" id="SKA96773.1"/>
    </source>
</evidence>
<dbReference type="Pfam" id="PF04191">
    <property type="entry name" value="PEMT"/>
    <property type="match status" value="1"/>
</dbReference>
<evidence type="ECO:0000256" key="2">
    <source>
        <dbReference type="ARBA" id="ARBA00022692"/>
    </source>
</evidence>
<keyword evidence="4 5" id="KW-0472">Membrane</keyword>
<keyword evidence="6" id="KW-0808">Transferase</keyword>
<keyword evidence="7" id="KW-1185">Reference proteome</keyword>
<keyword evidence="2 5" id="KW-0812">Transmembrane</keyword>
<evidence type="ECO:0000256" key="1">
    <source>
        <dbReference type="ARBA" id="ARBA00004127"/>
    </source>
</evidence>
<dbReference type="STRING" id="1147123.SAMN05443428_12240"/>
<evidence type="ECO:0000256" key="4">
    <source>
        <dbReference type="ARBA" id="ARBA00023136"/>
    </source>
</evidence>
<dbReference type="PANTHER" id="PTHR12714">
    <property type="entry name" value="PROTEIN-S ISOPRENYLCYSTEINE O-METHYLTRANSFERASE"/>
    <property type="match status" value="1"/>
</dbReference>
<feature type="transmembrane region" description="Helical" evidence="5">
    <location>
        <begin position="6"/>
        <end position="22"/>
    </location>
</feature>
<keyword evidence="3 5" id="KW-1133">Transmembrane helix</keyword>
<dbReference type="GO" id="GO:0008168">
    <property type="term" value="F:methyltransferase activity"/>
    <property type="evidence" value="ECO:0007669"/>
    <property type="project" value="UniProtKB-KW"/>
</dbReference>
<dbReference type="OrthoDB" id="5471300at2"/>
<dbReference type="Proteomes" id="UP000190105">
    <property type="component" value="Unassembled WGS sequence"/>
</dbReference>
<dbReference type="PANTHER" id="PTHR12714:SF9">
    <property type="entry name" value="PROTEIN-S-ISOPRENYLCYSTEINE O-METHYLTRANSFERASE"/>
    <property type="match status" value="1"/>
</dbReference>
<protein>
    <submittedName>
        <fullName evidence="6">Protein-S-isoprenylcysteine O-methyltransferase Ste14</fullName>
    </submittedName>
</protein>
<organism evidence="6 7">
    <name type="scientific">Caloramator quimbayensis</name>
    <dbReference type="NCBI Taxonomy" id="1147123"/>
    <lineage>
        <taxon>Bacteria</taxon>
        <taxon>Bacillati</taxon>
        <taxon>Bacillota</taxon>
        <taxon>Clostridia</taxon>
        <taxon>Eubacteriales</taxon>
        <taxon>Clostridiaceae</taxon>
        <taxon>Caloramator</taxon>
    </lineage>
</organism>
<feature type="transmembrane region" description="Helical" evidence="5">
    <location>
        <begin position="42"/>
        <end position="62"/>
    </location>
</feature>
<evidence type="ECO:0000256" key="3">
    <source>
        <dbReference type="ARBA" id="ARBA00022989"/>
    </source>
</evidence>
<feature type="transmembrane region" description="Helical" evidence="5">
    <location>
        <begin position="74"/>
        <end position="95"/>
    </location>
</feature>
<reference evidence="7" key="1">
    <citation type="submission" date="2017-02" db="EMBL/GenBank/DDBJ databases">
        <authorList>
            <person name="Varghese N."/>
            <person name="Submissions S."/>
        </authorList>
    </citation>
    <scope>NUCLEOTIDE SEQUENCE [LARGE SCALE GENOMIC DNA]</scope>
    <source>
        <strain evidence="7">USBA 833</strain>
    </source>
</reference>
<comment type="subcellular location">
    <subcellularLocation>
        <location evidence="1">Endomembrane system</location>
        <topology evidence="1">Multi-pass membrane protein</topology>
    </subcellularLocation>
</comment>
<evidence type="ECO:0000313" key="7">
    <source>
        <dbReference type="Proteomes" id="UP000190105"/>
    </source>
</evidence>
<dbReference type="GO" id="GO:0012505">
    <property type="term" value="C:endomembrane system"/>
    <property type="evidence" value="ECO:0007669"/>
    <property type="project" value="UniProtKB-SubCell"/>
</dbReference>
<dbReference type="AlphaFoldDB" id="A0A1T4Y550"/>
<name>A0A1T4Y550_9CLOT</name>